<proteinExistence type="predicted"/>
<accession>Q6IKB2</accession>
<name>Q6IKB2_DROME</name>
<dbReference type="EMBL" id="BK002454">
    <property type="protein sequence ID" value="DAA03960.1"/>
    <property type="molecule type" value="Genomic_DNA"/>
</dbReference>
<reference evidence="1" key="1">
    <citation type="journal article" date="2003" name="Genome Biol.">
        <title>An integrated gene annotation and transcriptional profiling approach towards the full gene content of the Drosophila genome.</title>
        <authorList>
            <person name="Hild M."/>
            <person name="Beckmann B."/>
            <person name="Haas S.A."/>
            <person name="Koch B."/>
            <person name="Solovyev V."/>
            <person name="Busold C."/>
            <person name="Fellenberg K."/>
            <person name="Boutros M."/>
            <person name="Vingron M."/>
            <person name="Sauer F."/>
            <person name="Hoheisel J.D."/>
            <person name="Paro R."/>
        </authorList>
    </citation>
    <scope>NUCLEOTIDE SEQUENCE</scope>
</reference>
<dbReference type="AlphaFoldDB" id="Q6IKB2"/>
<organism evidence="1">
    <name type="scientific">Drosophila melanogaster</name>
    <name type="common">Fruit fly</name>
    <dbReference type="NCBI Taxonomy" id="7227"/>
    <lineage>
        <taxon>Eukaryota</taxon>
        <taxon>Metazoa</taxon>
        <taxon>Ecdysozoa</taxon>
        <taxon>Arthropoda</taxon>
        <taxon>Hexapoda</taxon>
        <taxon>Insecta</taxon>
        <taxon>Pterygota</taxon>
        <taxon>Neoptera</taxon>
        <taxon>Endopterygota</taxon>
        <taxon>Diptera</taxon>
        <taxon>Brachycera</taxon>
        <taxon>Muscomorpha</taxon>
        <taxon>Ephydroidea</taxon>
        <taxon>Drosophilidae</taxon>
        <taxon>Drosophila</taxon>
        <taxon>Sophophora</taxon>
    </lineage>
</organism>
<evidence type="ECO:0000313" key="1">
    <source>
        <dbReference type="EMBL" id="DAA03960.1"/>
    </source>
</evidence>
<sequence>MCVSCPKNIPLSILQSVLLSHFKLGIRISIIAHLTYLNRNFRTSCPFAPFATEQRVISLPQPHRGRNNTSPSLSSFRLTSASAALRDFDVDIDKCSSGSSSGTTLKKSGRLLVDIAKE</sequence>
<gene>
    <name evidence="1" type="ORF">HDC12978</name>
</gene>
<protein>
    <submittedName>
        <fullName evidence="1">HDC12978</fullName>
    </submittedName>
</protein>